<feature type="compositionally biased region" description="Basic residues" evidence="1">
    <location>
        <begin position="523"/>
        <end position="534"/>
    </location>
</feature>
<sequence length="534" mass="56617">MPGLGHHGGATPMDQRFIEAVRASFPAGGATLALGAPMHAGECLPEPLVGIPLAMMNRHGLIAGATGTGKTKSLQLLAEQLSAAGVPVFLADLKGDLSGLGAPGQPNERIAQRAAETGRAWAPLACPVEFLSLTGAKGAQVRATVSSFGPLLLARVLGLNATQSSVLAMVFKYCDDRGLPLLDFADLRAVLQHLTGDGAADLADYGGMSKATVGVLLREMVALEQQGAEAFFGEPEFELEDLLQVERDGRGLVTVLELADVQDRPALFSTFMMWMLARLYAELPEVGDVEKPKLVFFFDEAHLLFDGASDDFLAQVEQVVRLIRSKGVGVFFVTQSPKDVPADVLGQLGHRVQHALRAFTPDDEKALRAAARTFPKTEFYDVEETLTTLGIGEALVTVLGPKGVPTPPVATRMVPPVSRMGPLTEDELAQRLAASTQVRAYAEAIDRESARELLAARMTAAAAGAEGEPKRAAAGEGAAPAKRRRAAPEPPGALEQVLRSPLARTIAGQVTRGLMGALLGTPPRRRSRPRRGLF</sequence>
<dbReference type="SUPFAM" id="SSF52540">
    <property type="entry name" value="P-loop containing nucleoside triphosphate hydrolases"/>
    <property type="match status" value="1"/>
</dbReference>
<feature type="domain" description="Helicase HerA-like C-terminal" evidence="2">
    <location>
        <begin position="49"/>
        <end position="522"/>
    </location>
</feature>
<reference evidence="3" key="1">
    <citation type="journal article" date="2020" name="mSystems">
        <title>Genome- and Community-Level Interaction Insights into Carbon Utilization and Element Cycling Functions of Hydrothermarchaeota in Hydrothermal Sediment.</title>
        <authorList>
            <person name="Zhou Z."/>
            <person name="Liu Y."/>
            <person name="Xu W."/>
            <person name="Pan J."/>
            <person name="Luo Z.H."/>
            <person name="Li M."/>
        </authorList>
    </citation>
    <scope>NUCLEOTIDE SEQUENCE [LARGE SCALE GENOMIC DNA]</scope>
    <source>
        <strain evidence="3">SpSt-381</strain>
    </source>
</reference>
<evidence type="ECO:0000259" key="2">
    <source>
        <dbReference type="Pfam" id="PF05872"/>
    </source>
</evidence>
<comment type="caution">
    <text evidence="3">The sequence shown here is derived from an EMBL/GenBank/DDBJ whole genome shotgun (WGS) entry which is preliminary data.</text>
</comment>
<evidence type="ECO:0000256" key="1">
    <source>
        <dbReference type="SAM" id="MobiDB-lite"/>
    </source>
</evidence>
<dbReference type="InterPro" id="IPR051162">
    <property type="entry name" value="T4SS_component"/>
</dbReference>
<feature type="region of interest" description="Disordered" evidence="1">
    <location>
        <begin position="462"/>
        <end position="500"/>
    </location>
</feature>
<dbReference type="InterPro" id="IPR027417">
    <property type="entry name" value="P-loop_NTPase"/>
</dbReference>
<dbReference type="Pfam" id="PF05872">
    <property type="entry name" value="HerA_C"/>
    <property type="match status" value="1"/>
</dbReference>
<dbReference type="EMBL" id="DSQF01000002">
    <property type="protein sequence ID" value="HGZ41953.1"/>
    <property type="molecule type" value="Genomic_DNA"/>
</dbReference>
<proteinExistence type="predicted"/>
<dbReference type="Gene3D" id="3.40.50.300">
    <property type="entry name" value="P-loop containing nucleotide triphosphate hydrolases"/>
    <property type="match status" value="2"/>
</dbReference>
<dbReference type="AlphaFoldDB" id="A0A832HZZ9"/>
<protein>
    <submittedName>
        <fullName evidence="3">DUF853 family protein</fullName>
    </submittedName>
</protein>
<dbReference type="InterPro" id="IPR033186">
    <property type="entry name" value="HerA_C"/>
</dbReference>
<gene>
    <name evidence="3" type="ORF">ENR23_00760</name>
</gene>
<dbReference type="PANTHER" id="PTHR30121">
    <property type="entry name" value="UNCHARACTERIZED PROTEIN YJGR-RELATED"/>
    <property type="match status" value="1"/>
</dbReference>
<accession>A0A832HZZ9</accession>
<dbReference type="PANTHER" id="PTHR30121:SF6">
    <property type="entry name" value="SLR6007 PROTEIN"/>
    <property type="match status" value="1"/>
</dbReference>
<evidence type="ECO:0000313" key="3">
    <source>
        <dbReference type="EMBL" id="HGZ41953.1"/>
    </source>
</evidence>
<organism evidence="3">
    <name type="scientific">Eiseniibacteriota bacterium</name>
    <dbReference type="NCBI Taxonomy" id="2212470"/>
    <lineage>
        <taxon>Bacteria</taxon>
        <taxon>Candidatus Eiseniibacteriota</taxon>
    </lineage>
</organism>
<name>A0A832HZZ9_UNCEI</name>
<feature type="region of interest" description="Disordered" evidence="1">
    <location>
        <begin position="514"/>
        <end position="534"/>
    </location>
</feature>